<dbReference type="EMBL" id="JAKEKT020000113">
    <property type="protein sequence ID" value="KAL1635492.1"/>
    <property type="molecule type" value="Genomic_DNA"/>
</dbReference>
<sequence>MYSKFWPKGGLPGILHHYTESLVTFEFTTNTARKPHSLVFIGGLGEGLGSTSYMADLVRALQPTEWSVFSLNISSSHQAWGLGHLDRDTDEIAQCLNYVRDYKTDKYGAPGKLALMGHSTGSQHVLHYLSSPNPHTSTHAFDASLRHVQRPALDGAIMQAPVSDREAMHWVLHHGWLGKTPSQTREVFDELVAMAKDATRGSQTCDFLLPLAMTSSIGYQNTPLSARRFLSLVSPESPAAPREDDMFSSDLSDDHLKTTFGMVRERRLLRYKLMVMISGADQSTPDWVDTEKLMARWRNAADHNGEAQIWDQDYSGIIPNASHALSNDDQAECRKDLCERVLGYLHASEQVKGQV</sequence>
<evidence type="ECO:0008006" key="3">
    <source>
        <dbReference type="Google" id="ProtNLM"/>
    </source>
</evidence>
<dbReference type="PANTHER" id="PTHR31591:SF1">
    <property type="entry name" value="UPF0613 PROTEIN PB24D3.06C"/>
    <property type="match status" value="1"/>
</dbReference>
<dbReference type="SUPFAM" id="SSF53474">
    <property type="entry name" value="alpha/beta-Hydrolases"/>
    <property type="match status" value="1"/>
</dbReference>
<evidence type="ECO:0000313" key="1">
    <source>
        <dbReference type="EMBL" id="KAL1635492.1"/>
    </source>
</evidence>
<dbReference type="Gene3D" id="3.40.50.1820">
    <property type="entry name" value="alpha/beta hydrolase"/>
    <property type="match status" value="1"/>
</dbReference>
<comment type="caution">
    <text evidence="1">The sequence shown here is derived from an EMBL/GenBank/DDBJ whole genome shotgun (WGS) entry which is preliminary data.</text>
</comment>
<dbReference type="InterPro" id="IPR029058">
    <property type="entry name" value="AB_hydrolase_fold"/>
</dbReference>
<keyword evidence="2" id="KW-1185">Reference proteome</keyword>
<evidence type="ECO:0000313" key="2">
    <source>
        <dbReference type="Proteomes" id="UP001521184"/>
    </source>
</evidence>
<name>A0ABR3T7N0_9PEZI</name>
<accession>A0ABR3T7N0</accession>
<dbReference type="Proteomes" id="UP001521184">
    <property type="component" value="Unassembled WGS sequence"/>
</dbReference>
<protein>
    <recommendedName>
        <fullName evidence="3">Siderophore biosynthesis lipase</fullName>
    </recommendedName>
</protein>
<dbReference type="InterPro" id="IPR013744">
    <property type="entry name" value="SidJ"/>
</dbReference>
<proteinExistence type="predicted"/>
<reference evidence="1 2" key="1">
    <citation type="journal article" date="2023" name="Plant Dis.">
        <title>First Report of Diplodia intermedia Causing Canker and Dieback Diseases on Apple Trees in Canada.</title>
        <authorList>
            <person name="Ellouze W."/>
            <person name="Ilyukhin E."/>
            <person name="Sulman M."/>
            <person name="Ali S."/>
        </authorList>
    </citation>
    <scope>NUCLEOTIDE SEQUENCE [LARGE SCALE GENOMIC DNA]</scope>
    <source>
        <strain evidence="1 2">M45-28</strain>
    </source>
</reference>
<gene>
    <name evidence="1" type="ORF">SLS58_010188</name>
</gene>
<dbReference type="PANTHER" id="PTHR31591">
    <property type="entry name" value="UPF0613 PROTEIN PB24D3.06C"/>
    <property type="match status" value="1"/>
</dbReference>
<organism evidence="1 2">
    <name type="scientific">Diplodia intermedia</name>
    <dbReference type="NCBI Taxonomy" id="856260"/>
    <lineage>
        <taxon>Eukaryota</taxon>
        <taxon>Fungi</taxon>
        <taxon>Dikarya</taxon>
        <taxon>Ascomycota</taxon>
        <taxon>Pezizomycotina</taxon>
        <taxon>Dothideomycetes</taxon>
        <taxon>Dothideomycetes incertae sedis</taxon>
        <taxon>Botryosphaeriales</taxon>
        <taxon>Botryosphaeriaceae</taxon>
        <taxon>Diplodia</taxon>
    </lineage>
</organism>
<dbReference type="Pfam" id="PF08538">
    <property type="entry name" value="DUF1749"/>
    <property type="match status" value="1"/>
</dbReference>